<sequence>MTSADWTLLERQGAREVWQKTCETPNGKTETRYRGEEYTELDGERQKVDDVRRFDTQTAALAWLNGETG</sequence>
<proteinExistence type="predicted"/>
<accession>S9RWD8</accession>
<protein>
    <submittedName>
        <fullName evidence="1">Uncharacterized protein</fullName>
    </submittedName>
</protein>
<dbReference type="RefSeq" id="WP_020040601.1">
    <property type="nucleotide sequence ID" value="NZ_KE557280.1"/>
</dbReference>
<dbReference type="EMBL" id="APVH01000040">
    <property type="protein sequence ID" value="EPX78329.1"/>
    <property type="molecule type" value="Genomic_DNA"/>
</dbReference>
<evidence type="ECO:0000313" key="1">
    <source>
        <dbReference type="EMBL" id="EPX78329.1"/>
    </source>
</evidence>
<comment type="caution">
    <text evidence="1">The sequence shown here is derived from an EMBL/GenBank/DDBJ whole genome shotgun (WGS) entry which is preliminary data.</text>
</comment>
<gene>
    <name evidence="1" type="ORF">Salmuc_03945</name>
</gene>
<organism evidence="1 2">
    <name type="scientific">Salipiger mucosus DSM 16094</name>
    <dbReference type="NCBI Taxonomy" id="1123237"/>
    <lineage>
        <taxon>Bacteria</taxon>
        <taxon>Pseudomonadati</taxon>
        <taxon>Pseudomonadota</taxon>
        <taxon>Alphaproteobacteria</taxon>
        <taxon>Rhodobacterales</taxon>
        <taxon>Roseobacteraceae</taxon>
        <taxon>Salipiger</taxon>
    </lineage>
</organism>
<dbReference type="AlphaFoldDB" id="S9RWD8"/>
<keyword evidence="2" id="KW-1185">Reference proteome</keyword>
<evidence type="ECO:0000313" key="2">
    <source>
        <dbReference type="Proteomes" id="UP000015347"/>
    </source>
</evidence>
<dbReference type="Proteomes" id="UP000015347">
    <property type="component" value="Unassembled WGS sequence"/>
</dbReference>
<reference evidence="2" key="1">
    <citation type="journal article" date="2014" name="Stand. Genomic Sci.">
        <title>Genome sequence of the exopolysaccharide-producing Salipiger mucosus type strain (DSM 16094(T)), a moderately halophilic member of the Roseobacter clade.</title>
        <authorList>
            <person name="Riedel T."/>
            <person name="Spring S."/>
            <person name="Fiebig A."/>
            <person name="Petersen J."/>
            <person name="Kyrpides N.C."/>
            <person name="Goker M."/>
            <person name="Klenk H.P."/>
        </authorList>
    </citation>
    <scope>NUCLEOTIDE SEQUENCE [LARGE SCALE GENOMIC DNA]</scope>
    <source>
        <strain evidence="2">DSM 16094</strain>
    </source>
</reference>
<dbReference type="HOGENOM" id="CLU_2773508_0_0_5"/>
<name>S9RWD8_9RHOB</name>